<dbReference type="SUPFAM" id="SSF53756">
    <property type="entry name" value="UDP-Glycosyltransferase/glycogen phosphorylase"/>
    <property type="match status" value="1"/>
</dbReference>
<dbReference type="InterPro" id="IPR028098">
    <property type="entry name" value="Glyco_trans_4-like_N"/>
</dbReference>
<evidence type="ECO:0000259" key="2">
    <source>
        <dbReference type="Pfam" id="PF13439"/>
    </source>
</evidence>
<proteinExistence type="predicted"/>
<evidence type="ECO:0000313" key="3">
    <source>
        <dbReference type="EMBL" id="NEU69327.1"/>
    </source>
</evidence>
<organism evidence="3 4">
    <name type="scientific">Spirosoma agri</name>
    <dbReference type="NCBI Taxonomy" id="1987381"/>
    <lineage>
        <taxon>Bacteria</taxon>
        <taxon>Pseudomonadati</taxon>
        <taxon>Bacteroidota</taxon>
        <taxon>Cytophagia</taxon>
        <taxon>Cytophagales</taxon>
        <taxon>Cytophagaceae</taxon>
        <taxon>Spirosoma</taxon>
    </lineage>
</organism>
<dbReference type="Proteomes" id="UP000477386">
    <property type="component" value="Unassembled WGS sequence"/>
</dbReference>
<dbReference type="PANTHER" id="PTHR12526:SF630">
    <property type="entry name" value="GLYCOSYLTRANSFERASE"/>
    <property type="match status" value="1"/>
</dbReference>
<feature type="domain" description="Glycosyltransferase subfamily 4-like N-terminal" evidence="2">
    <location>
        <begin position="13"/>
        <end position="149"/>
    </location>
</feature>
<name>A0A6M0IN21_9BACT</name>
<evidence type="ECO:0000313" key="4">
    <source>
        <dbReference type="Proteomes" id="UP000477386"/>
    </source>
</evidence>
<dbReference type="Pfam" id="PF13439">
    <property type="entry name" value="Glyco_transf_4"/>
    <property type="match status" value="1"/>
</dbReference>
<dbReference type="PANTHER" id="PTHR12526">
    <property type="entry name" value="GLYCOSYLTRANSFERASE"/>
    <property type="match status" value="1"/>
</dbReference>
<sequence length="360" mass="40588">MRIIHLNFGLETGGTETMLVDILNEQCQFVDLHLVIINATYNPALLARIDQRVQVHLIDRPAGSRNPGYLVKLNRLLWRLKPDVIHCHNPKAVTLLRQSCRKYLTVHDVTVPTTYFRQYNRLFAISSIVQTDIKQRSGLDAAVIYNGVPAATIRQKYPPYSNGPFRMVQISRLMHQKKGQHILLHALNQLITEFGLDTIHLDFIGEGDSWAILKNMVTELKLEPYVSFLGLKDRAYIYQQLAEYDLLVQPSLYEGFGLTVVEAMAAGVPVLVSDIDGPLEIINTGTFGTSFTTGNADDCADHIRTIISESTTDHFQQKIYQAKVHARSAFTVQRTAQEYLDAYALPDNVPFISFLSAKTV</sequence>
<feature type="domain" description="Glycosyl transferase family 1" evidence="1">
    <location>
        <begin position="163"/>
        <end position="311"/>
    </location>
</feature>
<keyword evidence="4" id="KW-1185">Reference proteome</keyword>
<dbReference type="InterPro" id="IPR001296">
    <property type="entry name" value="Glyco_trans_1"/>
</dbReference>
<reference evidence="3 4" key="1">
    <citation type="submission" date="2020-02" db="EMBL/GenBank/DDBJ databases">
        <title>Draft genome sequence of two Spirosoma agri KCTC 52727 and Spirosoma terrae KCTC 52035.</title>
        <authorList>
            <person name="Rojas J."/>
            <person name="Ambika Manirajan B."/>
            <person name="Ratering S."/>
            <person name="Suarez C."/>
            <person name="Schnell S."/>
        </authorList>
    </citation>
    <scope>NUCLEOTIDE SEQUENCE [LARGE SCALE GENOMIC DNA]</scope>
    <source>
        <strain evidence="3 4">KCTC 52727</strain>
    </source>
</reference>
<comment type="caution">
    <text evidence="3">The sequence shown here is derived from an EMBL/GenBank/DDBJ whole genome shotgun (WGS) entry which is preliminary data.</text>
</comment>
<dbReference type="AlphaFoldDB" id="A0A6M0IN21"/>
<keyword evidence="3" id="KW-0808">Transferase</keyword>
<dbReference type="Pfam" id="PF00534">
    <property type="entry name" value="Glycos_transf_1"/>
    <property type="match status" value="1"/>
</dbReference>
<dbReference type="GO" id="GO:0016757">
    <property type="term" value="F:glycosyltransferase activity"/>
    <property type="evidence" value="ECO:0007669"/>
    <property type="project" value="InterPro"/>
</dbReference>
<dbReference type="EMBL" id="JAAGNZ010000002">
    <property type="protein sequence ID" value="NEU69327.1"/>
    <property type="molecule type" value="Genomic_DNA"/>
</dbReference>
<dbReference type="Gene3D" id="3.40.50.2000">
    <property type="entry name" value="Glycogen Phosphorylase B"/>
    <property type="match status" value="2"/>
</dbReference>
<dbReference type="RefSeq" id="WP_164041791.1">
    <property type="nucleotide sequence ID" value="NZ_JAAGNZ010000002.1"/>
</dbReference>
<accession>A0A6M0IN21</accession>
<protein>
    <submittedName>
        <fullName evidence="3">Glycosyltransferase</fullName>
    </submittedName>
</protein>
<evidence type="ECO:0000259" key="1">
    <source>
        <dbReference type="Pfam" id="PF00534"/>
    </source>
</evidence>
<gene>
    <name evidence="3" type="ORF">GK091_20740</name>
</gene>